<dbReference type="Ensembl" id="ENSCCNT00000013449.1">
    <property type="protein sequence ID" value="ENSCCNP00000010214.1"/>
    <property type="gene ID" value="ENSCCNG00000010730.1"/>
</dbReference>
<accession>A0A8C0WJ18</accession>
<feature type="signal peptide" evidence="1">
    <location>
        <begin position="1"/>
        <end position="19"/>
    </location>
</feature>
<name>A0A8C0WJ18_CASCN</name>
<reference evidence="2" key="1">
    <citation type="submission" date="2023-09" db="UniProtKB">
        <authorList>
            <consortium name="Ensembl"/>
        </authorList>
    </citation>
    <scope>IDENTIFICATION</scope>
</reference>
<dbReference type="AlphaFoldDB" id="A0A8C0WJ18"/>
<proteinExistence type="predicted"/>
<sequence length="73" mass="8095">MFIAALFTIFAWLLGSKNASCLVLAAWHASASMNLKDVLANLIPKEQARIKSFWQQHGKMVVGQITVDMITMS</sequence>
<evidence type="ECO:0000256" key="1">
    <source>
        <dbReference type="SAM" id="SignalP"/>
    </source>
</evidence>
<keyword evidence="1" id="KW-0732">Signal</keyword>
<feature type="chain" id="PRO_5034204531" evidence="1">
    <location>
        <begin position="20"/>
        <end position="73"/>
    </location>
</feature>
<evidence type="ECO:0000313" key="2">
    <source>
        <dbReference type="Ensembl" id="ENSCCNP00000010214.1"/>
    </source>
</evidence>
<organism evidence="2">
    <name type="scientific">Castor canadensis</name>
    <name type="common">American beaver</name>
    <dbReference type="NCBI Taxonomy" id="51338"/>
    <lineage>
        <taxon>Eukaryota</taxon>
        <taxon>Metazoa</taxon>
        <taxon>Chordata</taxon>
        <taxon>Craniata</taxon>
        <taxon>Vertebrata</taxon>
        <taxon>Euteleostomi</taxon>
        <taxon>Mammalia</taxon>
        <taxon>Eutheria</taxon>
        <taxon>Euarchontoglires</taxon>
        <taxon>Glires</taxon>
        <taxon>Rodentia</taxon>
        <taxon>Castorimorpha</taxon>
        <taxon>Castoridae</taxon>
        <taxon>Castor</taxon>
    </lineage>
</organism>
<protein>
    <submittedName>
        <fullName evidence="2">Uncharacterized protein</fullName>
    </submittedName>
</protein>